<proteinExistence type="inferred from homology"/>
<dbReference type="Proteomes" id="UP001172684">
    <property type="component" value="Unassembled WGS sequence"/>
</dbReference>
<feature type="compositionally biased region" description="Low complexity" evidence="12">
    <location>
        <begin position="222"/>
        <end position="241"/>
    </location>
</feature>
<evidence type="ECO:0000256" key="3">
    <source>
        <dbReference type="ARBA" id="ARBA00012417"/>
    </source>
</evidence>
<evidence type="ECO:0000256" key="7">
    <source>
        <dbReference type="ARBA" id="ARBA00022763"/>
    </source>
</evidence>
<reference evidence="14" key="1">
    <citation type="submission" date="2022-10" db="EMBL/GenBank/DDBJ databases">
        <title>Culturing micro-colonial fungi from biological soil crusts in the Mojave desert and describing Neophaeococcomyces mojavensis, and introducing the new genera and species Taxawa tesnikishii.</title>
        <authorList>
            <person name="Kurbessoian T."/>
            <person name="Stajich J.E."/>
        </authorList>
    </citation>
    <scope>NUCLEOTIDE SEQUENCE</scope>
    <source>
        <strain evidence="14">TK_1</strain>
    </source>
</reference>
<keyword evidence="7" id="KW-0227">DNA damage</keyword>
<dbReference type="InterPro" id="IPR022312">
    <property type="entry name" value="DNA_pol_X"/>
</dbReference>
<organism evidence="14 15">
    <name type="scientific">Coniosporium apollinis</name>
    <dbReference type="NCBI Taxonomy" id="61459"/>
    <lineage>
        <taxon>Eukaryota</taxon>
        <taxon>Fungi</taxon>
        <taxon>Dikarya</taxon>
        <taxon>Ascomycota</taxon>
        <taxon>Pezizomycotina</taxon>
        <taxon>Dothideomycetes</taxon>
        <taxon>Dothideomycetes incertae sedis</taxon>
        <taxon>Coniosporium</taxon>
    </lineage>
</organism>
<dbReference type="InterPro" id="IPR018944">
    <property type="entry name" value="DNA_pol_lambd_fingers_domain"/>
</dbReference>
<dbReference type="PRINTS" id="PR00870">
    <property type="entry name" value="DNAPOLXBETA"/>
</dbReference>
<gene>
    <name evidence="14" type="ORF">H2201_002874</name>
</gene>
<evidence type="ECO:0000259" key="13">
    <source>
        <dbReference type="PROSITE" id="PS50172"/>
    </source>
</evidence>
<evidence type="ECO:0000256" key="4">
    <source>
        <dbReference type="ARBA" id="ARBA00016513"/>
    </source>
</evidence>
<comment type="cofactor">
    <cofactor evidence="1">
        <name>Mn(2+)</name>
        <dbReference type="ChEBI" id="CHEBI:29035"/>
    </cofactor>
</comment>
<evidence type="ECO:0000256" key="1">
    <source>
        <dbReference type="ARBA" id="ARBA00001936"/>
    </source>
</evidence>
<evidence type="ECO:0000256" key="12">
    <source>
        <dbReference type="SAM" id="MobiDB-lite"/>
    </source>
</evidence>
<dbReference type="SUPFAM" id="SSF81301">
    <property type="entry name" value="Nucleotidyltransferase"/>
    <property type="match status" value="1"/>
</dbReference>
<dbReference type="SMART" id="SM00483">
    <property type="entry name" value="POLXc"/>
    <property type="match status" value="1"/>
</dbReference>
<evidence type="ECO:0000256" key="8">
    <source>
        <dbReference type="ARBA" id="ARBA00022932"/>
    </source>
</evidence>
<evidence type="ECO:0000256" key="9">
    <source>
        <dbReference type="ARBA" id="ARBA00023204"/>
    </source>
</evidence>
<feature type="compositionally biased region" description="Basic and acidic residues" evidence="12">
    <location>
        <begin position="141"/>
        <end position="154"/>
    </location>
</feature>
<feature type="region of interest" description="Disordered" evidence="12">
    <location>
        <begin position="265"/>
        <end position="328"/>
    </location>
</feature>
<dbReference type="InterPro" id="IPR010996">
    <property type="entry name" value="HHH_MUS81"/>
</dbReference>
<feature type="region of interest" description="Disordered" evidence="12">
    <location>
        <begin position="1"/>
        <end position="22"/>
    </location>
</feature>
<dbReference type="InterPro" id="IPR043519">
    <property type="entry name" value="NT_sf"/>
</dbReference>
<dbReference type="PROSITE" id="PS50172">
    <property type="entry name" value="BRCT"/>
    <property type="match status" value="1"/>
</dbReference>
<dbReference type="Gene3D" id="1.10.150.110">
    <property type="entry name" value="DNA polymerase beta, N-terminal domain-like"/>
    <property type="match status" value="1"/>
</dbReference>
<dbReference type="Pfam" id="PF10391">
    <property type="entry name" value="DNA_pol_lambd_f"/>
    <property type="match status" value="1"/>
</dbReference>
<dbReference type="InterPro" id="IPR002054">
    <property type="entry name" value="DNA-dir_DNA_pol_X"/>
</dbReference>
<dbReference type="SUPFAM" id="SSF47802">
    <property type="entry name" value="DNA polymerase beta, N-terminal domain-like"/>
    <property type="match status" value="1"/>
</dbReference>
<dbReference type="Pfam" id="PF14792">
    <property type="entry name" value="DNA_pol_B_palm"/>
    <property type="match status" value="1"/>
</dbReference>
<keyword evidence="10" id="KW-0456">Lyase</keyword>
<comment type="similarity">
    <text evidence="2">Belongs to the DNA polymerase type-X family.</text>
</comment>
<dbReference type="InterPro" id="IPR036420">
    <property type="entry name" value="BRCT_dom_sf"/>
</dbReference>
<dbReference type="InterPro" id="IPR037160">
    <property type="entry name" value="DNA_Pol_thumb_sf"/>
</dbReference>
<dbReference type="SUPFAM" id="SSF52113">
    <property type="entry name" value="BRCT domain"/>
    <property type="match status" value="1"/>
</dbReference>
<dbReference type="Gene3D" id="1.10.150.20">
    <property type="entry name" value="5' to 3' exonuclease, C-terminal subdomain"/>
    <property type="match status" value="1"/>
</dbReference>
<name>A0ABQ9NXF9_9PEZI</name>
<keyword evidence="5" id="KW-0808">Transferase</keyword>
<dbReference type="Gene3D" id="3.30.460.10">
    <property type="entry name" value="Beta Polymerase, domain 2"/>
    <property type="match status" value="1"/>
</dbReference>
<dbReference type="PRINTS" id="PR00869">
    <property type="entry name" value="DNAPOLX"/>
</dbReference>
<dbReference type="CDD" id="cd00141">
    <property type="entry name" value="NT_POLXc"/>
    <property type="match status" value="1"/>
</dbReference>
<sequence length="714" mass="79401">MASSPFTASTAHTSPPPAEAPNLDLSILPPIFVLPTHLAEEDLHELEDRLVEQGAQLTYDVTEAKIVIGKVGTKRRAEMELRCRRLWTEETAPVKSSSRRSVEGAEPPRKRQRVEDIVEAIKPDQEVTVIDDSTTEDEAESVARKAPEPTEKKRSLPRTPSLEIPSTPDSKDVPFNAADFQDVIKVVKLEWLDDSFEAGRLLPFDDYVVYQGRPTARPEGVSTPTPAKTPPSKATAARAPSQRIFAEKPQQAQSILERAKADAEAAGSRHGLTHYSPAKNHGIRRFGDKSLPSTLRRADDSSTQKAQLLQQTTSEYEGHTSDFPEPPDWVKQHLKYSCQRSTPPNPPNEPFISELKKIKLARLLTGDEIGVRAYSTSIASLAAYPYVLSHPREILNLPGCDTKIANLWIEWKNSGRIAAADEAENDDTMTVLRLFHNIWGVGATTAREFYYDRGWRDLDDIVEYGWATLTRVQQIGVKFYDEFLAGIPRAEVELIGEIVREHAVRVRDEDVEVTIVGGYRRGKLESGDVDMIVSHPDLDKTANLVTDIVASLETEGWITHTLLLSLTGTQRGQATLPFRASGGGGHGFDTLDKALVVWQDPVWPTRDADLAENPKAKNPNVHRRVDIIVSPWRTRGCAIAGWSSGTTFQRDLRRYAKNVKGWKFDSSGVRDRSTGEVVELEGPEGVQGTAEEAERTVFEGMGLPWFRPEERCTG</sequence>
<evidence type="ECO:0000256" key="11">
    <source>
        <dbReference type="ARBA" id="ARBA00049244"/>
    </source>
</evidence>
<keyword evidence="6" id="KW-0548">Nucleotidyltransferase</keyword>
<dbReference type="InterPro" id="IPR019843">
    <property type="entry name" value="DNA_pol-X_BS"/>
</dbReference>
<dbReference type="Pfam" id="PF14791">
    <property type="entry name" value="DNA_pol_B_thumb"/>
    <property type="match status" value="1"/>
</dbReference>
<dbReference type="Pfam" id="PF14716">
    <property type="entry name" value="HHH_8"/>
    <property type="match status" value="1"/>
</dbReference>
<evidence type="ECO:0000256" key="2">
    <source>
        <dbReference type="ARBA" id="ARBA00008323"/>
    </source>
</evidence>
<evidence type="ECO:0000256" key="5">
    <source>
        <dbReference type="ARBA" id="ARBA00022679"/>
    </source>
</evidence>
<feature type="domain" description="BRCT" evidence="13">
    <location>
        <begin position="184"/>
        <end position="209"/>
    </location>
</feature>
<evidence type="ECO:0000256" key="10">
    <source>
        <dbReference type="ARBA" id="ARBA00023239"/>
    </source>
</evidence>
<protein>
    <recommendedName>
        <fullName evidence="4">DNA polymerase lambda</fullName>
        <ecNumber evidence="3">2.7.7.7</ecNumber>
    </recommendedName>
</protein>
<accession>A0ABQ9NXF9</accession>
<feature type="compositionally biased region" description="Polar residues" evidence="12">
    <location>
        <begin position="303"/>
        <end position="315"/>
    </location>
</feature>
<comment type="catalytic activity">
    <reaction evidence="11">
        <text>DNA(n) + a 2'-deoxyribonucleoside 5'-triphosphate = DNA(n+1) + diphosphate</text>
        <dbReference type="Rhea" id="RHEA:22508"/>
        <dbReference type="Rhea" id="RHEA-COMP:17339"/>
        <dbReference type="Rhea" id="RHEA-COMP:17340"/>
        <dbReference type="ChEBI" id="CHEBI:33019"/>
        <dbReference type="ChEBI" id="CHEBI:61560"/>
        <dbReference type="ChEBI" id="CHEBI:173112"/>
        <dbReference type="EC" id="2.7.7.7"/>
    </reaction>
</comment>
<feature type="region of interest" description="Disordered" evidence="12">
    <location>
        <begin position="215"/>
        <end position="242"/>
    </location>
</feature>
<dbReference type="SUPFAM" id="SSF81585">
    <property type="entry name" value="PsbU/PolX domain-like"/>
    <property type="match status" value="1"/>
</dbReference>
<dbReference type="InterPro" id="IPR028207">
    <property type="entry name" value="DNA_pol_B_palm_palm"/>
</dbReference>
<comment type="caution">
    <text evidence="14">The sequence shown here is derived from an EMBL/GenBank/DDBJ whole genome shotgun (WGS) entry which is preliminary data.</text>
</comment>
<evidence type="ECO:0000256" key="6">
    <source>
        <dbReference type="ARBA" id="ARBA00022695"/>
    </source>
</evidence>
<dbReference type="InterPro" id="IPR027421">
    <property type="entry name" value="DNA_pol_lamdba_lyase_dom_sf"/>
</dbReference>
<evidence type="ECO:0000313" key="14">
    <source>
        <dbReference type="EMBL" id="KAJ9667040.1"/>
    </source>
</evidence>
<dbReference type="InterPro" id="IPR002008">
    <property type="entry name" value="DNA_pol_X_beta-like"/>
</dbReference>
<dbReference type="InterPro" id="IPR029398">
    <property type="entry name" value="PolB_thumb"/>
</dbReference>
<dbReference type="Gene3D" id="3.30.210.10">
    <property type="entry name" value="DNA polymerase, thumb domain"/>
    <property type="match status" value="1"/>
</dbReference>
<evidence type="ECO:0000313" key="15">
    <source>
        <dbReference type="Proteomes" id="UP001172684"/>
    </source>
</evidence>
<dbReference type="EC" id="2.7.7.7" evidence="3"/>
<dbReference type="EMBL" id="JAPDRL010000015">
    <property type="protein sequence ID" value="KAJ9667040.1"/>
    <property type="molecule type" value="Genomic_DNA"/>
</dbReference>
<feature type="compositionally biased region" description="Basic and acidic residues" evidence="12">
    <location>
        <begin position="100"/>
        <end position="125"/>
    </location>
</feature>
<keyword evidence="8" id="KW-0239">DNA-directed DNA polymerase</keyword>
<dbReference type="InterPro" id="IPR001357">
    <property type="entry name" value="BRCT_dom"/>
</dbReference>
<keyword evidence="9" id="KW-0234">DNA repair</keyword>
<dbReference type="PANTHER" id="PTHR11276">
    <property type="entry name" value="DNA POLYMERASE TYPE-X FAMILY MEMBER"/>
    <property type="match status" value="1"/>
</dbReference>
<keyword evidence="15" id="KW-1185">Reference proteome</keyword>
<dbReference type="PANTHER" id="PTHR11276:SF29">
    <property type="entry name" value="DNA POLYMERASE TYPE-X FAMILY PROTEIN POL4"/>
    <property type="match status" value="1"/>
</dbReference>
<feature type="compositionally biased region" description="Polar residues" evidence="12">
    <location>
        <begin position="1"/>
        <end position="13"/>
    </location>
</feature>
<feature type="region of interest" description="Disordered" evidence="12">
    <location>
        <begin position="92"/>
        <end position="175"/>
    </location>
</feature>
<dbReference type="PROSITE" id="PS00522">
    <property type="entry name" value="DNA_POLYMERASE_X"/>
    <property type="match status" value="1"/>
</dbReference>